<evidence type="ECO:0000256" key="2">
    <source>
        <dbReference type="ARBA" id="ARBA00006727"/>
    </source>
</evidence>
<evidence type="ECO:0000313" key="5">
    <source>
        <dbReference type="Proteomes" id="UP000481861"/>
    </source>
</evidence>
<feature type="transmembrane region" description="Helical" evidence="3">
    <location>
        <begin position="294"/>
        <end position="319"/>
    </location>
</feature>
<keyword evidence="5" id="KW-1185">Reference proteome</keyword>
<dbReference type="AlphaFoldDB" id="A0A7C8MMG5"/>
<dbReference type="EMBL" id="JAADJZ010000009">
    <property type="protein sequence ID" value="KAF2872764.1"/>
    <property type="molecule type" value="Genomic_DNA"/>
</dbReference>
<keyword evidence="3" id="KW-1133">Transmembrane helix</keyword>
<feature type="transmembrane region" description="Helical" evidence="3">
    <location>
        <begin position="268"/>
        <end position="288"/>
    </location>
</feature>
<proteinExistence type="inferred from homology"/>
<comment type="caution">
    <text evidence="4">The sequence shown here is derived from an EMBL/GenBank/DDBJ whole genome shotgun (WGS) entry which is preliminary data.</text>
</comment>
<dbReference type="PANTHER" id="PTHR11360">
    <property type="entry name" value="MONOCARBOXYLATE TRANSPORTER"/>
    <property type="match status" value="1"/>
</dbReference>
<dbReference type="InterPro" id="IPR011701">
    <property type="entry name" value="MFS"/>
</dbReference>
<dbReference type="OrthoDB" id="6509908at2759"/>
<evidence type="ECO:0000256" key="3">
    <source>
        <dbReference type="SAM" id="Phobius"/>
    </source>
</evidence>
<feature type="transmembrane region" description="Helical" evidence="3">
    <location>
        <begin position="59"/>
        <end position="79"/>
    </location>
</feature>
<feature type="transmembrane region" description="Helical" evidence="3">
    <location>
        <begin position="203"/>
        <end position="225"/>
    </location>
</feature>
<feature type="transmembrane region" description="Helical" evidence="3">
    <location>
        <begin position="85"/>
        <end position="109"/>
    </location>
</feature>
<gene>
    <name evidence="4" type="ORF">BDV95DRAFT_628304</name>
</gene>
<comment type="similarity">
    <text evidence="2">Belongs to the major facilitator superfamily. Monocarboxylate porter (TC 2.A.1.13) family.</text>
</comment>
<sequence length="406" mass="44132">MSSINTKTYKDGGATAWLQVFGCWLLFMNTWGLTNTFSIFSTHYAHTLFPSLPPAHISWIDSLQLFLTLFTGIFASWALDAGHLRAVLLTGTTLLVGGMLATSFCAVYWQVLLAQGVCVGLGSGALAFTAAAVVPFYTGSSVAGTVYPLMLRELFETVGFAWAVRVLAFVILAGLLGSLAVLKPHGEHKTHAPFFVARYLYHVPYTLFILAYAFMVRGTYVPYFYIQQYALELGTPASTTFILVSVMNAATFVGRFPYNYLADTYGGIAVLVPCCMATSLILFLWRFAHTPAGLFTISATFCFVTGGLVSLPAVTIANLTLDKADYRTRMGMGYTVAAIGALVGTPVAGAFRCGPRGVAPFARDAERVMARWQGTWFVAAAAMFVAALLMVWARVLRGGWEFRLKI</sequence>
<accession>A0A7C8MMG5</accession>
<feature type="transmembrane region" description="Helical" evidence="3">
    <location>
        <begin position="376"/>
        <end position="396"/>
    </location>
</feature>
<comment type="subcellular location">
    <subcellularLocation>
        <location evidence="1">Membrane</location>
        <topology evidence="1">Multi-pass membrane protein</topology>
    </subcellularLocation>
</comment>
<dbReference type="PANTHER" id="PTHR11360:SF234">
    <property type="entry name" value="MFS-TYPE TRANSPORTER DBAD-RELATED"/>
    <property type="match status" value="1"/>
</dbReference>
<dbReference type="SUPFAM" id="SSF103473">
    <property type="entry name" value="MFS general substrate transporter"/>
    <property type="match status" value="1"/>
</dbReference>
<feature type="transmembrane region" description="Helical" evidence="3">
    <location>
        <begin position="237"/>
        <end position="256"/>
    </location>
</feature>
<evidence type="ECO:0000256" key="1">
    <source>
        <dbReference type="ARBA" id="ARBA00004141"/>
    </source>
</evidence>
<dbReference type="GO" id="GO:0016020">
    <property type="term" value="C:membrane"/>
    <property type="evidence" value="ECO:0007669"/>
    <property type="project" value="UniProtKB-SubCell"/>
</dbReference>
<protein>
    <submittedName>
        <fullName evidence="4">Major facilitator superfamily domain-containing protein</fullName>
    </submittedName>
</protein>
<keyword evidence="3" id="KW-0812">Transmembrane</keyword>
<feature type="transmembrane region" description="Helical" evidence="3">
    <location>
        <begin position="158"/>
        <end position="182"/>
    </location>
</feature>
<dbReference type="Pfam" id="PF07690">
    <property type="entry name" value="MFS_1"/>
    <property type="match status" value="1"/>
</dbReference>
<dbReference type="Proteomes" id="UP000481861">
    <property type="component" value="Unassembled WGS sequence"/>
</dbReference>
<dbReference type="GO" id="GO:0022857">
    <property type="term" value="F:transmembrane transporter activity"/>
    <property type="evidence" value="ECO:0007669"/>
    <property type="project" value="InterPro"/>
</dbReference>
<evidence type="ECO:0000313" key="4">
    <source>
        <dbReference type="EMBL" id="KAF2872764.1"/>
    </source>
</evidence>
<organism evidence="4 5">
    <name type="scientific">Massariosphaeria phaeospora</name>
    <dbReference type="NCBI Taxonomy" id="100035"/>
    <lineage>
        <taxon>Eukaryota</taxon>
        <taxon>Fungi</taxon>
        <taxon>Dikarya</taxon>
        <taxon>Ascomycota</taxon>
        <taxon>Pezizomycotina</taxon>
        <taxon>Dothideomycetes</taxon>
        <taxon>Pleosporomycetidae</taxon>
        <taxon>Pleosporales</taxon>
        <taxon>Pleosporales incertae sedis</taxon>
        <taxon>Massariosphaeria</taxon>
    </lineage>
</organism>
<name>A0A7C8MMG5_9PLEO</name>
<dbReference type="InterPro" id="IPR036259">
    <property type="entry name" value="MFS_trans_sf"/>
</dbReference>
<feature type="transmembrane region" description="Helical" evidence="3">
    <location>
        <begin position="16"/>
        <end position="38"/>
    </location>
</feature>
<reference evidence="4 5" key="1">
    <citation type="submission" date="2020-01" db="EMBL/GenBank/DDBJ databases">
        <authorList>
            <consortium name="DOE Joint Genome Institute"/>
            <person name="Haridas S."/>
            <person name="Albert R."/>
            <person name="Binder M."/>
            <person name="Bloem J."/>
            <person name="Labutti K."/>
            <person name="Salamov A."/>
            <person name="Andreopoulos B."/>
            <person name="Baker S.E."/>
            <person name="Barry K."/>
            <person name="Bills G."/>
            <person name="Bluhm B.H."/>
            <person name="Cannon C."/>
            <person name="Castanera R."/>
            <person name="Culley D.E."/>
            <person name="Daum C."/>
            <person name="Ezra D."/>
            <person name="Gonzalez J.B."/>
            <person name="Henrissat B."/>
            <person name="Kuo A."/>
            <person name="Liang C."/>
            <person name="Lipzen A."/>
            <person name="Lutzoni F."/>
            <person name="Magnuson J."/>
            <person name="Mondo S."/>
            <person name="Nolan M."/>
            <person name="Ohm R."/>
            <person name="Pangilinan J."/>
            <person name="Park H.-J.H."/>
            <person name="Ramirez L."/>
            <person name="Alfaro M."/>
            <person name="Sun H."/>
            <person name="Tritt A."/>
            <person name="Yoshinaga Y."/>
            <person name="Zwiers L.-H.L."/>
            <person name="Turgeon B.G."/>
            <person name="Goodwin S.B."/>
            <person name="Spatafora J.W."/>
            <person name="Crous P.W."/>
            <person name="Grigoriev I.V."/>
        </authorList>
    </citation>
    <scope>NUCLEOTIDE SEQUENCE [LARGE SCALE GENOMIC DNA]</scope>
    <source>
        <strain evidence="4 5">CBS 611.86</strain>
    </source>
</reference>
<dbReference type="InterPro" id="IPR050327">
    <property type="entry name" value="Proton-linked_MCT"/>
</dbReference>
<keyword evidence="3" id="KW-0472">Membrane</keyword>
<dbReference type="Gene3D" id="1.20.1250.20">
    <property type="entry name" value="MFS general substrate transporter like domains"/>
    <property type="match status" value="2"/>
</dbReference>
<feature type="transmembrane region" description="Helical" evidence="3">
    <location>
        <begin position="331"/>
        <end position="351"/>
    </location>
</feature>